<dbReference type="EMBL" id="FXYE01000002">
    <property type="protein sequence ID" value="SMX47217.1"/>
    <property type="molecule type" value="Genomic_DNA"/>
</dbReference>
<dbReference type="InterPro" id="IPR003754">
    <property type="entry name" value="4pyrrol_synth_uPrphyn_synth"/>
</dbReference>
<feature type="domain" description="Tetrapyrrole biosynthesis uroporphyrinogen III synthase" evidence="1">
    <location>
        <begin position="16"/>
        <end position="207"/>
    </location>
</feature>
<proteinExistence type="predicted"/>
<dbReference type="Pfam" id="PF02602">
    <property type="entry name" value="HEM4"/>
    <property type="match status" value="1"/>
</dbReference>
<evidence type="ECO:0000313" key="2">
    <source>
        <dbReference type="EMBL" id="SMX47217.1"/>
    </source>
</evidence>
<dbReference type="OrthoDB" id="7204250at2"/>
<dbReference type="CDD" id="cd06578">
    <property type="entry name" value="HemD"/>
    <property type="match status" value="1"/>
</dbReference>
<reference evidence="3" key="1">
    <citation type="submission" date="2017-05" db="EMBL/GenBank/DDBJ databases">
        <authorList>
            <person name="Rodrigo-Torres L."/>
            <person name="Arahal R. D."/>
            <person name="Lucena T."/>
        </authorList>
    </citation>
    <scope>NUCLEOTIDE SEQUENCE [LARGE SCALE GENOMIC DNA]</scope>
    <source>
        <strain evidence="3">CECT 8621</strain>
    </source>
</reference>
<evidence type="ECO:0000313" key="3">
    <source>
        <dbReference type="Proteomes" id="UP000202922"/>
    </source>
</evidence>
<evidence type="ECO:0000259" key="1">
    <source>
        <dbReference type="Pfam" id="PF02602"/>
    </source>
</evidence>
<dbReference type="AlphaFoldDB" id="A0A238KWW5"/>
<dbReference type="GO" id="GO:0004852">
    <property type="term" value="F:uroporphyrinogen-III synthase activity"/>
    <property type="evidence" value="ECO:0007669"/>
    <property type="project" value="InterPro"/>
</dbReference>
<keyword evidence="3" id="KW-1185">Reference proteome</keyword>
<dbReference type="Proteomes" id="UP000202922">
    <property type="component" value="Unassembled WGS sequence"/>
</dbReference>
<organism evidence="2 3">
    <name type="scientific">Actibacterium lipolyticum</name>
    <dbReference type="NCBI Taxonomy" id="1524263"/>
    <lineage>
        <taxon>Bacteria</taxon>
        <taxon>Pseudomonadati</taxon>
        <taxon>Pseudomonadota</taxon>
        <taxon>Alphaproteobacteria</taxon>
        <taxon>Rhodobacterales</taxon>
        <taxon>Roseobacteraceae</taxon>
        <taxon>Actibacterium</taxon>
    </lineage>
</organism>
<dbReference type="InterPro" id="IPR036108">
    <property type="entry name" value="4pyrrol_syn_uPrphyn_synt_sf"/>
</dbReference>
<dbReference type="RefSeq" id="WP_141137905.1">
    <property type="nucleotide sequence ID" value="NZ_FXYE01000002.1"/>
</dbReference>
<dbReference type="GO" id="GO:0033014">
    <property type="term" value="P:tetrapyrrole biosynthetic process"/>
    <property type="evidence" value="ECO:0007669"/>
    <property type="project" value="InterPro"/>
</dbReference>
<dbReference type="Gene3D" id="3.40.50.10090">
    <property type="match status" value="1"/>
</dbReference>
<protein>
    <submittedName>
        <fullName evidence="2">Uroporphyrinogen-III synthase</fullName>
    </submittedName>
</protein>
<sequence>MTEFAERFGNTIPIIRSPILQIVMRDTEIGLDGVSGLIFTSENGVRAFRTLVADRRFAAYCVGSRTAQAARNLGLRAREVGSDASSLVNYLTANPPGGKLVHLRGANARGDVARRLTAAGQRCAQQVLYDQTPQKLSQNALEVLAGTTPVLLPIFSPRSAMLLSEVAQSTRAPLAIATMSEAVTNAWTGPKPTWLKQASVPTSEAMLDALGWLIDALQCLEGNHRPS</sequence>
<gene>
    <name evidence="2" type="ORF">COL8621_03373</name>
</gene>
<name>A0A238KWW5_9RHOB</name>
<accession>A0A238KWW5</accession>
<dbReference type="SUPFAM" id="SSF69618">
    <property type="entry name" value="HemD-like"/>
    <property type="match status" value="1"/>
</dbReference>